<keyword evidence="5" id="KW-1185">Reference proteome</keyword>
<keyword evidence="1" id="KW-0175">Coiled coil</keyword>
<feature type="compositionally biased region" description="Basic and acidic residues" evidence="2">
    <location>
        <begin position="335"/>
        <end position="346"/>
    </location>
</feature>
<name>A0A179EZF1_METCM</name>
<dbReference type="CDD" id="cd06257">
    <property type="entry name" value="DnaJ"/>
    <property type="match status" value="1"/>
</dbReference>
<evidence type="ECO:0000256" key="1">
    <source>
        <dbReference type="SAM" id="Coils"/>
    </source>
</evidence>
<dbReference type="RefSeq" id="XP_018136701.1">
    <property type="nucleotide sequence ID" value="XM_018288692.1"/>
</dbReference>
<dbReference type="Proteomes" id="UP000078397">
    <property type="component" value="Unassembled WGS sequence"/>
</dbReference>
<organism evidence="4 5">
    <name type="scientific">Pochonia chlamydosporia 170</name>
    <dbReference type="NCBI Taxonomy" id="1380566"/>
    <lineage>
        <taxon>Eukaryota</taxon>
        <taxon>Fungi</taxon>
        <taxon>Dikarya</taxon>
        <taxon>Ascomycota</taxon>
        <taxon>Pezizomycotina</taxon>
        <taxon>Sordariomycetes</taxon>
        <taxon>Hypocreomycetidae</taxon>
        <taxon>Hypocreales</taxon>
        <taxon>Clavicipitaceae</taxon>
        <taxon>Pochonia</taxon>
    </lineage>
</organism>
<dbReference type="InterPro" id="IPR001623">
    <property type="entry name" value="DnaJ_domain"/>
</dbReference>
<accession>A0A179EZF1</accession>
<proteinExistence type="predicted"/>
<feature type="region of interest" description="Disordered" evidence="2">
    <location>
        <begin position="321"/>
        <end position="346"/>
    </location>
</feature>
<sequence>MELLGLTIDYYAVLQISENADESTIRASYKRLALIKHPDRNKSPNATTEFQRVLNFVPILDTGWIVQEAYEVLKNPDRRKRFDAQLSCIRREAAVRNCFASNRDSSGDVKSQSPEFYEKAIYVQEQKLNDLENERAKLGRDRCAKLQEIYKHAAAIKRLQEQDEEAAMEDSKRSTWISFLTLNRYTRSEIEQRNRAATLRKTNRRDLEDILCDLETGRDHLSGKISSLNVEIFQVLLRKRELVEAQSRAQAAVRAKMEEQNKEQARKRQHAEQKLRRQREEMLQNEIIGLARKEKEVQMRRERQQQMVWEVEERFAKERYRPTRTEIQRGVSSKLDQRTKEGMSRT</sequence>
<evidence type="ECO:0000259" key="3">
    <source>
        <dbReference type="PROSITE" id="PS50076"/>
    </source>
</evidence>
<gene>
    <name evidence="4" type="ORF">VFPPC_10299</name>
</gene>
<feature type="coiled-coil region" evidence="1">
    <location>
        <begin position="242"/>
        <end position="281"/>
    </location>
</feature>
<dbReference type="EMBL" id="LSBJ02000010">
    <property type="protein sequence ID" value="OAQ58574.1"/>
    <property type="molecule type" value="Genomic_DNA"/>
</dbReference>
<dbReference type="Pfam" id="PF00226">
    <property type="entry name" value="DnaJ"/>
    <property type="match status" value="1"/>
</dbReference>
<dbReference type="SUPFAM" id="SSF46565">
    <property type="entry name" value="Chaperone J-domain"/>
    <property type="match status" value="1"/>
</dbReference>
<dbReference type="GeneID" id="28852686"/>
<dbReference type="PANTHER" id="PTHR44137">
    <property type="entry name" value="BNAC03G44070D PROTEIN"/>
    <property type="match status" value="1"/>
</dbReference>
<feature type="domain" description="J" evidence="3">
    <location>
        <begin position="9"/>
        <end position="86"/>
    </location>
</feature>
<protein>
    <submittedName>
        <fullName evidence="4">DnaJ domain-containing protein</fullName>
    </submittedName>
</protein>
<dbReference type="InterPro" id="IPR036869">
    <property type="entry name" value="J_dom_sf"/>
</dbReference>
<dbReference type="OrthoDB" id="10250354at2759"/>
<dbReference type="KEGG" id="pchm:VFPPC_10299"/>
<evidence type="ECO:0000313" key="4">
    <source>
        <dbReference type="EMBL" id="OAQ58574.1"/>
    </source>
</evidence>
<comment type="caution">
    <text evidence="4">The sequence shown here is derived from an EMBL/GenBank/DDBJ whole genome shotgun (WGS) entry which is preliminary data.</text>
</comment>
<dbReference type="AlphaFoldDB" id="A0A179EZF1"/>
<dbReference type="SMART" id="SM00271">
    <property type="entry name" value="DnaJ"/>
    <property type="match status" value="1"/>
</dbReference>
<dbReference type="PROSITE" id="PS50076">
    <property type="entry name" value="DNAJ_2"/>
    <property type="match status" value="1"/>
</dbReference>
<dbReference type="PANTHER" id="PTHR44137:SF32">
    <property type="entry name" value="DNAJ HEAT SHOCK AMINO-TERMINAL DOMAIN PROTEIN"/>
    <property type="match status" value="1"/>
</dbReference>
<evidence type="ECO:0000256" key="2">
    <source>
        <dbReference type="SAM" id="MobiDB-lite"/>
    </source>
</evidence>
<dbReference type="STRING" id="1380566.A0A179EZF1"/>
<dbReference type="Gene3D" id="1.10.287.110">
    <property type="entry name" value="DnaJ domain"/>
    <property type="match status" value="1"/>
</dbReference>
<evidence type="ECO:0000313" key="5">
    <source>
        <dbReference type="Proteomes" id="UP000078397"/>
    </source>
</evidence>
<reference evidence="4 5" key="1">
    <citation type="journal article" date="2016" name="PLoS Pathog.">
        <title>Biosynthesis of antibiotic leucinostatins in bio-control fungus Purpureocillium lilacinum and their inhibition on phytophthora revealed by genome mining.</title>
        <authorList>
            <person name="Wang G."/>
            <person name="Liu Z."/>
            <person name="Lin R."/>
            <person name="Li E."/>
            <person name="Mao Z."/>
            <person name="Ling J."/>
            <person name="Yang Y."/>
            <person name="Yin W.B."/>
            <person name="Xie B."/>
        </authorList>
    </citation>
    <scope>NUCLEOTIDE SEQUENCE [LARGE SCALE GENOMIC DNA]</scope>
    <source>
        <strain evidence="4">170</strain>
    </source>
</reference>
<dbReference type="PRINTS" id="PR00625">
    <property type="entry name" value="JDOMAIN"/>
</dbReference>